<feature type="transmembrane region" description="Helical" evidence="9">
    <location>
        <begin position="351"/>
        <end position="371"/>
    </location>
</feature>
<feature type="transmembrane region" description="Helical" evidence="9">
    <location>
        <begin position="228"/>
        <end position="247"/>
    </location>
</feature>
<dbReference type="GeneID" id="83182198"/>
<dbReference type="OrthoDB" id="2116389at2759"/>
<evidence type="ECO:0000256" key="5">
    <source>
        <dbReference type="ARBA" id="ARBA00022692"/>
    </source>
</evidence>
<feature type="transmembrane region" description="Helical" evidence="9">
    <location>
        <begin position="296"/>
        <end position="316"/>
    </location>
</feature>
<keyword evidence="5 9" id="KW-0812">Transmembrane</keyword>
<dbReference type="GO" id="GO:0022857">
    <property type="term" value="F:transmembrane transporter activity"/>
    <property type="evidence" value="ECO:0007669"/>
    <property type="project" value="InterPro"/>
</dbReference>
<dbReference type="GO" id="GO:0005886">
    <property type="term" value="C:plasma membrane"/>
    <property type="evidence" value="ECO:0007669"/>
    <property type="project" value="TreeGrafter"/>
</dbReference>
<evidence type="ECO:0000256" key="2">
    <source>
        <dbReference type="ARBA" id="ARBA00008974"/>
    </source>
</evidence>
<dbReference type="EMBL" id="JAPQKR010000014">
    <property type="protein sequence ID" value="KAJ5198718.1"/>
    <property type="molecule type" value="Genomic_DNA"/>
</dbReference>
<dbReference type="PANTHER" id="PTHR31806:SF8">
    <property type="entry name" value="TRANSPORTER, PUTATIVE (AFU_ORTHOLOGUE AFUA_2G03000)-RELATED"/>
    <property type="match status" value="1"/>
</dbReference>
<dbReference type="GO" id="GO:0015851">
    <property type="term" value="P:nucleobase transport"/>
    <property type="evidence" value="ECO:0007669"/>
    <property type="project" value="UniProtKB-ARBA"/>
</dbReference>
<dbReference type="InterPro" id="IPR001248">
    <property type="entry name" value="Pur-cyt_permease"/>
</dbReference>
<evidence type="ECO:0000256" key="6">
    <source>
        <dbReference type="ARBA" id="ARBA00022989"/>
    </source>
</evidence>
<dbReference type="Pfam" id="PF02133">
    <property type="entry name" value="Transp_cyt_pur"/>
    <property type="match status" value="1"/>
</dbReference>
<evidence type="ECO:0008006" key="12">
    <source>
        <dbReference type="Google" id="ProtNLM"/>
    </source>
</evidence>
<evidence type="ECO:0000256" key="1">
    <source>
        <dbReference type="ARBA" id="ARBA00004141"/>
    </source>
</evidence>
<sequence length="526" mass="56782">MADNRMSETKEEPHDDAILTKPLPQQTAALRDLMNAEEAGIVAVYIRPGNRVQKLVDKLESLAGIEARGIERVPDSIKAEKTTTEDYVQMCLIWLSANLTANNMMIGMLGPLTFGLGLRDSMLLATFGSLTGGAGSSYIASFGPASGNRTLVIARYTMGWFPSRLCVALNIVIMVGYGIIDILAAGQIMSAVNGKGMSVIVGAIVAAAISLVICVVGIRLFHIYERWAWLPQAVVVLILIGVSGPYWNPKSVSSNTGAAKSADQASFFFLCLASPLSWSPAAADFFVYFPTDCKRWRVAVATTLGLGGSCMISYYIGVGLASGVAGRASWATAADEGLGILLVEAYRPLGAFGNFCSVILALGVISNNIPGTYSAALSFQLLGSWMQKLPRFLWTIVVVIIYTVCAFIGRNELYGIIQNFVVIMGYWTAAWITISVEEEHIFRRRNGGYDWTAWNDKKKLPVGLAACTAFLGGWAGAVLGMWQTWFTGPIAKLVASGIDIGIPLPMSWAALVYPPLRYAVLRYFGR</sequence>
<gene>
    <name evidence="10" type="ORF">N7498_007835</name>
</gene>
<comment type="subcellular location">
    <subcellularLocation>
        <location evidence="1">Membrane</location>
        <topology evidence="1">Multi-pass membrane protein</topology>
    </subcellularLocation>
</comment>
<accession>A0A9W9JKQ3</accession>
<dbReference type="FunFam" id="1.10.4160.10:FF:000002">
    <property type="entry name" value="Purine-cytosine permease fcyB"/>
    <property type="match status" value="1"/>
</dbReference>
<keyword evidence="3 8" id="KW-0813">Transport</keyword>
<keyword evidence="7 8" id="KW-0472">Membrane</keyword>
<name>A0A9W9JKQ3_9EURO</name>
<comment type="caution">
    <text evidence="10">The sequence shown here is derived from an EMBL/GenBank/DDBJ whole genome shotgun (WGS) entry which is preliminary data.</text>
</comment>
<evidence type="ECO:0000256" key="7">
    <source>
        <dbReference type="ARBA" id="ARBA00023136"/>
    </source>
</evidence>
<feature type="transmembrane region" description="Helical" evidence="9">
    <location>
        <begin position="392"/>
        <end position="410"/>
    </location>
</feature>
<dbReference type="InterPro" id="IPR026030">
    <property type="entry name" value="Pur-cyt_permease_Fcy2/21/22"/>
</dbReference>
<feature type="transmembrane region" description="Helical" evidence="9">
    <location>
        <begin position="416"/>
        <end position="436"/>
    </location>
</feature>
<reference evidence="10" key="1">
    <citation type="submission" date="2022-12" db="EMBL/GenBank/DDBJ databases">
        <authorList>
            <person name="Petersen C."/>
        </authorList>
    </citation>
    <scope>NUCLEOTIDE SEQUENCE</scope>
    <source>
        <strain evidence="10">IBT 15544</strain>
    </source>
</reference>
<evidence type="ECO:0000256" key="9">
    <source>
        <dbReference type="SAM" id="Phobius"/>
    </source>
</evidence>
<evidence type="ECO:0000313" key="11">
    <source>
        <dbReference type="Proteomes" id="UP001150904"/>
    </source>
</evidence>
<evidence type="ECO:0000313" key="10">
    <source>
        <dbReference type="EMBL" id="KAJ5198718.1"/>
    </source>
</evidence>
<keyword evidence="4" id="KW-0597">Phosphoprotein</keyword>
<feature type="transmembrane region" description="Helical" evidence="9">
    <location>
        <begin position="462"/>
        <end position="482"/>
    </location>
</feature>
<dbReference type="RefSeq" id="XP_058307146.1">
    <property type="nucleotide sequence ID" value="XM_058454897.1"/>
</dbReference>
<keyword evidence="6 9" id="KW-1133">Transmembrane helix</keyword>
<dbReference type="PIRSF" id="PIRSF002744">
    <property type="entry name" value="Pur-cyt_permease"/>
    <property type="match status" value="1"/>
</dbReference>
<feature type="transmembrane region" description="Helical" evidence="9">
    <location>
        <begin position="267"/>
        <end position="289"/>
    </location>
</feature>
<evidence type="ECO:0000256" key="4">
    <source>
        <dbReference type="ARBA" id="ARBA00022553"/>
    </source>
</evidence>
<protein>
    <recommendedName>
        <fullName evidence="12">Nucleoside transporter</fullName>
    </recommendedName>
</protein>
<dbReference type="Gene3D" id="1.10.4160.10">
    <property type="entry name" value="Hydantoin permease"/>
    <property type="match status" value="1"/>
</dbReference>
<dbReference type="AlphaFoldDB" id="A0A9W9JKQ3"/>
<feature type="transmembrane region" description="Helical" evidence="9">
    <location>
        <begin position="165"/>
        <end position="185"/>
    </location>
</feature>
<feature type="transmembrane region" description="Helical" evidence="9">
    <location>
        <begin position="494"/>
        <end position="516"/>
    </location>
</feature>
<organism evidence="10 11">
    <name type="scientific">Penicillium cinerascens</name>
    <dbReference type="NCBI Taxonomy" id="70096"/>
    <lineage>
        <taxon>Eukaryota</taxon>
        <taxon>Fungi</taxon>
        <taxon>Dikarya</taxon>
        <taxon>Ascomycota</taxon>
        <taxon>Pezizomycotina</taxon>
        <taxon>Eurotiomycetes</taxon>
        <taxon>Eurotiomycetidae</taxon>
        <taxon>Eurotiales</taxon>
        <taxon>Aspergillaceae</taxon>
        <taxon>Penicillium</taxon>
    </lineage>
</organism>
<dbReference type="PANTHER" id="PTHR31806">
    <property type="entry name" value="PURINE-CYTOSINE PERMEASE FCY2-RELATED"/>
    <property type="match status" value="1"/>
</dbReference>
<keyword evidence="11" id="KW-1185">Reference proteome</keyword>
<reference evidence="10" key="2">
    <citation type="journal article" date="2023" name="IMA Fungus">
        <title>Comparative genomic study of the Penicillium genus elucidates a diverse pangenome and 15 lateral gene transfer events.</title>
        <authorList>
            <person name="Petersen C."/>
            <person name="Sorensen T."/>
            <person name="Nielsen M.R."/>
            <person name="Sondergaard T.E."/>
            <person name="Sorensen J.L."/>
            <person name="Fitzpatrick D.A."/>
            <person name="Frisvad J.C."/>
            <person name="Nielsen K.L."/>
        </authorList>
    </citation>
    <scope>NUCLEOTIDE SEQUENCE</scope>
    <source>
        <strain evidence="10">IBT 15544</strain>
    </source>
</reference>
<evidence type="ECO:0000256" key="8">
    <source>
        <dbReference type="PIRNR" id="PIRNR002744"/>
    </source>
</evidence>
<feature type="transmembrane region" description="Helical" evidence="9">
    <location>
        <begin position="197"/>
        <end position="221"/>
    </location>
</feature>
<proteinExistence type="inferred from homology"/>
<dbReference type="Proteomes" id="UP001150904">
    <property type="component" value="Unassembled WGS sequence"/>
</dbReference>
<dbReference type="GO" id="GO:0000329">
    <property type="term" value="C:fungal-type vacuole membrane"/>
    <property type="evidence" value="ECO:0007669"/>
    <property type="project" value="TreeGrafter"/>
</dbReference>
<evidence type="ECO:0000256" key="3">
    <source>
        <dbReference type="ARBA" id="ARBA00022448"/>
    </source>
</evidence>
<comment type="similarity">
    <text evidence="2 8">Belongs to the purine-cytosine permease (2.A.39) family.</text>
</comment>